<proteinExistence type="predicted"/>
<evidence type="ECO:0000256" key="1">
    <source>
        <dbReference type="SAM" id="MobiDB-lite"/>
    </source>
</evidence>
<comment type="caution">
    <text evidence="2">The sequence shown here is derived from an EMBL/GenBank/DDBJ whole genome shotgun (WGS) entry which is preliminary data.</text>
</comment>
<feature type="region of interest" description="Disordered" evidence="1">
    <location>
        <begin position="83"/>
        <end position="109"/>
    </location>
</feature>
<name>A0ABR2U410_9ROSI</name>
<evidence type="ECO:0000313" key="3">
    <source>
        <dbReference type="Proteomes" id="UP001396334"/>
    </source>
</evidence>
<dbReference type="EMBL" id="JBBPBN010000002">
    <property type="protein sequence ID" value="KAK9044440.1"/>
    <property type="molecule type" value="Genomic_DNA"/>
</dbReference>
<organism evidence="2 3">
    <name type="scientific">Hibiscus sabdariffa</name>
    <name type="common">roselle</name>
    <dbReference type="NCBI Taxonomy" id="183260"/>
    <lineage>
        <taxon>Eukaryota</taxon>
        <taxon>Viridiplantae</taxon>
        <taxon>Streptophyta</taxon>
        <taxon>Embryophyta</taxon>
        <taxon>Tracheophyta</taxon>
        <taxon>Spermatophyta</taxon>
        <taxon>Magnoliopsida</taxon>
        <taxon>eudicotyledons</taxon>
        <taxon>Gunneridae</taxon>
        <taxon>Pentapetalae</taxon>
        <taxon>rosids</taxon>
        <taxon>malvids</taxon>
        <taxon>Malvales</taxon>
        <taxon>Malvaceae</taxon>
        <taxon>Malvoideae</taxon>
        <taxon>Hibiscus</taxon>
    </lineage>
</organism>
<sequence>MQETKLVEKKECLEKYADEIAFHFVFPVPAEARILVGTSFCCLGRFWVFGLERHQYTSSLLRSAASCVLLLLPRFSARTDQPRQIKMNNIRKSREKTRNLPKQNLPKLPAAADRENTKWNAL</sequence>
<keyword evidence="3" id="KW-1185">Reference proteome</keyword>
<protein>
    <submittedName>
        <fullName evidence="2">Uncharacterized protein</fullName>
    </submittedName>
</protein>
<dbReference type="Proteomes" id="UP001396334">
    <property type="component" value="Unassembled WGS sequence"/>
</dbReference>
<evidence type="ECO:0000313" key="2">
    <source>
        <dbReference type="EMBL" id="KAK9044440.1"/>
    </source>
</evidence>
<reference evidence="2 3" key="1">
    <citation type="journal article" date="2024" name="G3 (Bethesda)">
        <title>Genome assembly of Hibiscus sabdariffa L. provides insights into metabolisms of medicinal natural products.</title>
        <authorList>
            <person name="Kim T."/>
        </authorList>
    </citation>
    <scope>NUCLEOTIDE SEQUENCE [LARGE SCALE GENOMIC DNA]</scope>
    <source>
        <strain evidence="2">TK-2024</strain>
        <tissue evidence="2">Old leaves</tissue>
    </source>
</reference>
<accession>A0ABR2U410</accession>
<gene>
    <name evidence="2" type="ORF">V6N11_058340</name>
</gene>